<accession>A0A9W8TLB9</accession>
<reference evidence="1" key="1">
    <citation type="submission" date="2022-07" db="EMBL/GenBank/DDBJ databases">
        <title>Genome Sequence of Xylaria arbuscula.</title>
        <authorList>
            <person name="Buettner E."/>
        </authorList>
    </citation>
    <scope>NUCLEOTIDE SEQUENCE</scope>
    <source>
        <strain evidence="1">VT107</strain>
    </source>
</reference>
<dbReference type="AlphaFoldDB" id="A0A9W8TLB9"/>
<proteinExistence type="predicted"/>
<protein>
    <submittedName>
        <fullName evidence="1">Uncharacterized protein</fullName>
    </submittedName>
</protein>
<gene>
    <name evidence="1" type="ORF">NPX13_g6526</name>
</gene>
<sequence>MGPSEGAPDCPFADWRSIFKWLANGKDFEGVRILIEDYDSYEPSPSPVVGLTIGLTNQLELVDVADEGFDGRYEENDWHRGGPAWAIPDFFELLKEQFRRLHFIPISPYKATSVFIKRSPEYEGLIPMLQGIYREHGWPDLERYDKQACLDAVQRALEERYPDEAGPIQRS</sequence>
<dbReference type="Proteomes" id="UP001148614">
    <property type="component" value="Unassembled WGS sequence"/>
</dbReference>
<organism evidence="1 2">
    <name type="scientific">Xylaria arbuscula</name>
    <dbReference type="NCBI Taxonomy" id="114810"/>
    <lineage>
        <taxon>Eukaryota</taxon>
        <taxon>Fungi</taxon>
        <taxon>Dikarya</taxon>
        <taxon>Ascomycota</taxon>
        <taxon>Pezizomycotina</taxon>
        <taxon>Sordariomycetes</taxon>
        <taxon>Xylariomycetidae</taxon>
        <taxon>Xylariales</taxon>
        <taxon>Xylariaceae</taxon>
        <taxon>Xylaria</taxon>
    </lineage>
</organism>
<dbReference type="EMBL" id="JANPWZ010001167">
    <property type="protein sequence ID" value="KAJ3568136.1"/>
    <property type="molecule type" value="Genomic_DNA"/>
</dbReference>
<evidence type="ECO:0000313" key="2">
    <source>
        <dbReference type="Proteomes" id="UP001148614"/>
    </source>
</evidence>
<comment type="caution">
    <text evidence="1">The sequence shown here is derived from an EMBL/GenBank/DDBJ whole genome shotgun (WGS) entry which is preliminary data.</text>
</comment>
<keyword evidence="2" id="KW-1185">Reference proteome</keyword>
<name>A0A9W8TLB9_9PEZI</name>
<evidence type="ECO:0000313" key="1">
    <source>
        <dbReference type="EMBL" id="KAJ3568136.1"/>
    </source>
</evidence>